<proteinExistence type="predicted"/>
<comment type="caution">
    <text evidence="2">The sequence shown here is derived from an EMBL/GenBank/DDBJ whole genome shotgun (WGS) entry which is preliminary data.</text>
</comment>
<dbReference type="RefSeq" id="WP_258347839.1">
    <property type="nucleotide sequence ID" value="NZ_BAAAYK010000038.1"/>
</dbReference>
<keyword evidence="3" id="KW-1185">Reference proteome</keyword>
<evidence type="ECO:0000313" key="3">
    <source>
        <dbReference type="Proteomes" id="UP001500483"/>
    </source>
</evidence>
<gene>
    <name evidence="2" type="ORF">GCM10020366_17130</name>
</gene>
<evidence type="ECO:0000259" key="1">
    <source>
        <dbReference type="Pfam" id="PF04149"/>
    </source>
</evidence>
<feature type="domain" description="DUF397" evidence="1">
    <location>
        <begin position="6"/>
        <end position="57"/>
    </location>
</feature>
<sequence>MSKAFRWRKSSYSGNQTNCVEIGRADGRAAIRDTKNRAAGYLLTDLPRWSEFLTAVKTGRYDR</sequence>
<name>A0ABP6RSS4_9PSEU</name>
<dbReference type="InterPro" id="IPR007278">
    <property type="entry name" value="DUF397"/>
</dbReference>
<evidence type="ECO:0000313" key="2">
    <source>
        <dbReference type="EMBL" id="GAA3355758.1"/>
    </source>
</evidence>
<dbReference type="EMBL" id="BAAAYK010000038">
    <property type="protein sequence ID" value="GAA3355758.1"/>
    <property type="molecule type" value="Genomic_DNA"/>
</dbReference>
<reference evidence="3" key="1">
    <citation type="journal article" date="2019" name="Int. J. Syst. Evol. Microbiol.">
        <title>The Global Catalogue of Microorganisms (GCM) 10K type strain sequencing project: providing services to taxonomists for standard genome sequencing and annotation.</title>
        <authorList>
            <consortium name="The Broad Institute Genomics Platform"/>
            <consortium name="The Broad Institute Genome Sequencing Center for Infectious Disease"/>
            <person name="Wu L."/>
            <person name="Ma J."/>
        </authorList>
    </citation>
    <scope>NUCLEOTIDE SEQUENCE [LARGE SCALE GENOMIC DNA]</scope>
    <source>
        <strain evidence="3">JCM 9687</strain>
    </source>
</reference>
<organism evidence="2 3">
    <name type="scientific">Saccharopolyspora gregorii</name>
    <dbReference type="NCBI Taxonomy" id="33914"/>
    <lineage>
        <taxon>Bacteria</taxon>
        <taxon>Bacillati</taxon>
        <taxon>Actinomycetota</taxon>
        <taxon>Actinomycetes</taxon>
        <taxon>Pseudonocardiales</taxon>
        <taxon>Pseudonocardiaceae</taxon>
        <taxon>Saccharopolyspora</taxon>
    </lineage>
</organism>
<protein>
    <recommendedName>
        <fullName evidence="1">DUF397 domain-containing protein</fullName>
    </recommendedName>
</protein>
<dbReference type="Pfam" id="PF04149">
    <property type="entry name" value="DUF397"/>
    <property type="match status" value="1"/>
</dbReference>
<accession>A0ABP6RSS4</accession>
<dbReference type="Proteomes" id="UP001500483">
    <property type="component" value="Unassembled WGS sequence"/>
</dbReference>